<dbReference type="EMBL" id="SAWY01000041">
    <property type="protein sequence ID" value="TPH12228.1"/>
    <property type="molecule type" value="Genomic_DNA"/>
</dbReference>
<dbReference type="SUPFAM" id="SSF55073">
    <property type="entry name" value="Nucleotide cyclase"/>
    <property type="match status" value="1"/>
</dbReference>
<gene>
    <name evidence="6" type="ORF">EPA86_17960</name>
</gene>
<evidence type="ECO:0000256" key="4">
    <source>
        <dbReference type="SAM" id="Phobius"/>
    </source>
</evidence>
<accession>A0A502KKV3</accession>
<dbReference type="EC" id="2.7.7.65" evidence="2"/>
<dbReference type="SMART" id="SM00267">
    <property type="entry name" value="GGDEF"/>
    <property type="match status" value="1"/>
</dbReference>
<evidence type="ECO:0000256" key="2">
    <source>
        <dbReference type="ARBA" id="ARBA00012528"/>
    </source>
</evidence>
<comment type="caution">
    <text evidence="6">The sequence shown here is derived from an EMBL/GenBank/DDBJ whole genome shotgun (WGS) entry which is preliminary data.</text>
</comment>
<dbReference type="Gene3D" id="1.25.40.10">
    <property type="entry name" value="Tetratricopeptide repeat domain"/>
    <property type="match status" value="2"/>
</dbReference>
<dbReference type="InterPro" id="IPR011990">
    <property type="entry name" value="TPR-like_helical_dom_sf"/>
</dbReference>
<dbReference type="AlphaFoldDB" id="A0A502KKV3"/>
<reference evidence="6 7" key="1">
    <citation type="submission" date="2019-01" db="EMBL/GenBank/DDBJ databases">
        <title>Litorilituus lipolytica sp. nov., isolated from intertidal sand of the Yellow Sea in China.</title>
        <authorList>
            <person name="Liu A."/>
        </authorList>
    </citation>
    <scope>NUCLEOTIDE SEQUENCE [LARGE SCALE GENOMIC DNA]</scope>
    <source>
        <strain evidence="6 7">RZ04</strain>
    </source>
</reference>
<dbReference type="SMART" id="SM00028">
    <property type="entry name" value="TPR"/>
    <property type="match status" value="4"/>
</dbReference>
<dbReference type="InterPro" id="IPR019734">
    <property type="entry name" value="TPR_rpt"/>
</dbReference>
<comment type="cofactor">
    <cofactor evidence="1">
        <name>Mg(2+)</name>
        <dbReference type="ChEBI" id="CHEBI:18420"/>
    </cofactor>
</comment>
<dbReference type="PANTHER" id="PTHR45138">
    <property type="entry name" value="REGULATORY COMPONENTS OF SENSORY TRANSDUCTION SYSTEM"/>
    <property type="match status" value="1"/>
</dbReference>
<dbReference type="OrthoDB" id="6191081at2"/>
<dbReference type="PANTHER" id="PTHR45138:SF9">
    <property type="entry name" value="DIGUANYLATE CYCLASE DGCM-RELATED"/>
    <property type="match status" value="1"/>
</dbReference>
<evidence type="ECO:0000256" key="1">
    <source>
        <dbReference type="ARBA" id="ARBA00001946"/>
    </source>
</evidence>
<comment type="catalytic activity">
    <reaction evidence="3">
        <text>2 GTP = 3',3'-c-di-GMP + 2 diphosphate</text>
        <dbReference type="Rhea" id="RHEA:24898"/>
        <dbReference type="ChEBI" id="CHEBI:33019"/>
        <dbReference type="ChEBI" id="CHEBI:37565"/>
        <dbReference type="ChEBI" id="CHEBI:58805"/>
        <dbReference type="EC" id="2.7.7.65"/>
    </reaction>
</comment>
<protein>
    <recommendedName>
        <fullName evidence="2">diguanylate cyclase</fullName>
        <ecNumber evidence="2">2.7.7.65</ecNumber>
    </recommendedName>
</protein>
<feature type="transmembrane region" description="Helical" evidence="4">
    <location>
        <begin position="458"/>
        <end position="479"/>
    </location>
</feature>
<dbReference type="InterPro" id="IPR043128">
    <property type="entry name" value="Rev_trsase/Diguanyl_cyclase"/>
</dbReference>
<proteinExistence type="predicted"/>
<name>A0A502KKV3_9GAMM</name>
<dbReference type="CDD" id="cd01949">
    <property type="entry name" value="GGDEF"/>
    <property type="match status" value="1"/>
</dbReference>
<keyword evidence="4" id="KW-0812">Transmembrane</keyword>
<dbReference type="Pfam" id="PF00990">
    <property type="entry name" value="GGDEF"/>
    <property type="match status" value="1"/>
</dbReference>
<dbReference type="InterPro" id="IPR000160">
    <property type="entry name" value="GGDEF_dom"/>
</dbReference>
<dbReference type="NCBIfam" id="TIGR00254">
    <property type="entry name" value="GGDEF"/>
    <property type="match status" value="1"/>
</dbReference>
<evidence type="ECO:0000313" key="7">
    <source>
        <dbReference type="Proteomes" id="UP000315303"/>
    </source>
</evidence>
<dbReference type="InterPro" id="IPR050469">
    <property type="entry name" value="Diguanylate_Cyclase"/>
</dbReference>
<sequence>MSLYTKIIVMRAVLMIDRVHESCLSNLKYFQLFIISCITYFIFSMPSYAEEEHSSWIKAPFQQLDEFNKKDPAIALDFAEKLYAKSSSKMNNAEKATLFAKMALYCSYLGKLEQSQEYVDTANTFKPKPNSTTGISLLLTQATLLDSLGKAKEAMLLYKQAEQRSLDSENLKSLADSYSYIASSYSLNHNDIEAIKYFNKGYHLFEQLGDDLEIAYMKIQMSTSYSLLYDDEQAIRFANEALEYFLIHELFFDALFAQNALAYNYLRKKSYELAKEAFYQVIELSKKVNTEDYEPGAYLGLAKVFLQSEKNEKARYYFNKYQRYKTLGNTPYEKIDHLLVKAELELNDEKLELAEQALSKVETTLIGIEKENALSVYRQLYDLKAKLATFQDDYKTAYNLQSQARDIQSNYSNSEREKIRSKMKIIFDTDQALLKNKLLEQEKQLNDIALENAQNKQWLQNLVIAIISTLTLLLAYFVYRQLKTSQSLQMLANTDSLTGLANRRFAFNQAEKYLAYAKKTKKDFSIIMFDIDFFKQVNDEYGHTAGDVALKELAILACGFVRANDIIGRIGGEEFLIVLPTASSKQAAIIAERIRAATEEQSFTANNTEIKITASFGVSQLTSKEETFSEIFHNADVALYQAKEHGRNKVVLA</sequence>
<evidence type="ECO:0000256" key="3">
    <source>
        <dbReference type="ARBA" id="ARBA00034247"/>
    </source>
</evidence>
<keyword evidence="4" id="KW-1133">Transmembrane helix</keyword>
<evidence type="ECO:0000259" key="5">
    <source>
        <dbReference type="PROSITE" id="PS50887"/>
    </source>
</evidence>
<keyword evidence="7" id="KW-1185">Reference proteome</keyword>
<dbReference type="Gene3D" id="3.30.70.270">
    <property type="match status" value="1"/>
</dbReference>
<dbReference type="PROSITE" id="PS50887">
    <property type="entry name" value="GGDEF"/>
    <property type="match status" value="1"/>
</dbReference>
<dbReference type="SUPFAM" id="SSF48452">
    <property type="entry name" value="TPR-like"/>
    <property type="match status" value="1"/>
</dbReference>
<dbReference type="GO" id="GO:0052621">
    <property type="term" value="F:diguanylate cyclase activity"/>
    <property type="evidence" value="ECO:0007669"/>
    <property type="project" value="UniProtKB-EC"/>
</dbReference>
<dbReference type="FunFam" id="3.30.70.270:FF:000001">
    <property type="entry name" value="Diguanylate cyclase domain protein"/>
    <property type="match status" value="1"/>
</dbReference>
<evidence type="ECO:0000313" key="6">
    <source>
        <dbReference type="EMBL" id="TPH12228.1"/>
    </source>
</evidence>
<dbReference type="InterPro" id="IPR029787">
    <property type="entry name" value="Nucleotide_cyclase"/>
</dbReference>
<organism evidence="6 7">
    <name type="scientific">Litorilituus lipolyticus</name>
    <dbReference type="NCBI Taxonomy" id="2491017"/>
    <lineage>
        <taxon>Bacteria</taxon>
        <taxon>Pseudomonadati</taxon>
        <taxon>Pseudomonadota</taxon>
        <taxon>Gammaproteobacteria</taxon>
        <taxon>Alteromonadales</taxon>
        <taxon>Colwelliaceae</taxon>
        <taxon>Litorilituus</taxon>
    </lineage>
</organism>
<keyword evidence="4" id="KW-0472">Membrane</keyword>
<feature type="domain" description="GGDEF" evidence="5">
    <location>
        <begin position="522"/>
        <end position="653"/>
    </location>
</feature>
<dbReference type="Proteomes" id="UP000315303">
    <property type="component" value="Unassembled WGS sequence"/>
</dbReference>